<organism evidence="2 3">
    <name type="scientific">Candidatus Methanolliviera hydrocarbonicum</name>
    <dbReference type="NCBI Taxonomy" id="2491085"/>
    <lineage>
        <taxon>Archaea</taxon>
        <taxon>Methanobacteriati</taxon>
        <taxon>Methanobacteriota</taxon>
        <taxon>Candidatus Methanoliparia</taxon>
        <taxon>Candidatus Methanoliparales</taxon>
        <taxon>Candidatus Methanollivieraceae</taxon>
        <taxon>Candidatus Methanolliviera</taxon>
    </lineage>
</organism>
<evidence type="ECO:0000313" key="2">
    <source>
        <dbReference type="EMBL" id="RZN73893.1"/>
    </source>
</evidence>
<dbReference type="InterPro" id="IPR004843">
    <property type="entry name" value="Calcineurin-like_PHP"/>
</dbReference>
<reference evidence="2 3" key="1">
    <citation type="journal article" date="2019" name="Nat. Microbiol.">
        <title>Wide diversity of methane and short-chain alkane metabolisms in uncultured archaea.</title>
        <authorList>
            <person name="Borrel G."/>
            <person name="Adam P.S."/>
            <person name="McKay L.J."/>
            <person name="Chen L.X."/>
            <person name="Sierra-Garcia I.N."/>
            <person name="Sieber C.M."/>
            <person name="Letourneur Q."/>
            <person name="Ghozlane A."/>
            <person name="Andersen G.L."/>
            <person name="Li W.J."/>
            <person name="Hallam S.J."/>
            <person name="Muyzer G."/>
            <person name="de Oliveira V.M."/>
            <person name="Inskeep W.P."/>
            <person name="Banfield J.F."/>
            <person name="Gribaldo S."/>
        </authorList>
    </citation>
    <scope>NUCLEOTIDE SEQUENCE [LARGE SCALE GENOMIC DNA]</scope>
    <source>
        <strain evidence="2">NM1b</strain>
    </source>
</reference>
<dbReference type="Pfam" id="PF00149">
    <property type="entry name" value="Metallophos"/>
    <property type="match status" value="1"/>
</dbReference>
<dbReference type="CDD" id="cd07391">
    <property type="entry name" value="MPP_PF1019"/>
    <property type="match status" value="1"/>
</dbReference>
<sequence length="243" mass="27298">MILEPIWGRPILSTEKTLVFADLHLGMEYELLNSGISVPSQTNNILSKIISSIREFNPKDVVFLGDIKHNIPMMSAQERREIPKFFGELSDLVDIYVVKGNHDGNLTEILPRRENVFLYDGKGFSYRGVGFFHGHAYPSEEVISCKVGVMAHNHPVVKLTDGLGAVKTLRVWVRAPVIKERLLERYDRVSMGELLVMPAFNDLCGGMAVNVYKGKFLGPLKGKIRLKDARAYLLDGTDLGHIF</sequence>
<proteinExistence type="predicted"/>
<protein>
    <submittedName>
        <fullName evidence="2">Metallophosphoesterase</fullName>
    </submittedName>
</protein>
<dbReference type="AlphaFoldDB" id="A0A520KZ51"/>
<dbReference type="InterPro" id="IPR024173">
    <property type="entry name" value="Pesterase_MJ0037-like"/>
</dbReference>
<dbReference type="PANTHER" id="PTHR39323:SF1">
    <property type="entry name" value="BLR1149 PROTEIN"/>
    <property type="match status" value="1"/>
</dbReference>
<evidence type="ECO:0000313" key="3">
    <source>
        <dbReference type="Proteomes" id="UP000320766"/>
    </source>
</evidence>
<feature type="domain" description="Calcineurin-like phosphoesterase" evidence="1">
    <location>
        <begin position="16"/>
        <end position="124"/>
    </location>
</feature>
<dbReference type="Gene3D" id="3.60.21.10">
    <property type="match status" value="1"/>
</dbReference>
<dbReference type="InterPro" id="IPR029052">
    <property type="entry name" value="Metallo-depent_PP-like"/>
</dbReference>
<dbReference type="Proteomes" id="UP000320766">
    <property type="component" value="Unassembled WGS sequence"/>
</dbReference>
<accession>A0A520KZ51</accession>
<dbReference type="PIRSF" id="PIRSF000887">
    <property type="entry name" value="Pesterase_MJ0037"/>
    <property type="match status" value="1"/>
</dbReference>
<dbReference type="EMBL" id="RXIL01000001">
    <property type="protein sequence ID" value="RZN73893.1"/>
    <property type="molecule type" value="Genomic_DNA"/>
</dbReference>
<evidence type="ECO:0000259" key="1">
    <source>
        <dbReference type="Pfam" id="PF00149"/>
    </source>
</evidence>
<gene>
    <name evidence="2" type="ORF">EF807_00010</name>
</gene>
<dbReference type="PANTHER" id="PTHR39323">
    <property type="entry name" value="BLR1149 PROTEIN"/>
    <property type="match status" value="1"/>
</dbReference>
<dbReference type="GO" id="GO:0016787">
    <property type="term" value="F:hydrolase activity"/>
    <property type="evidence" value="ECO:0007669"/>
    <property type="project" value="InterPro"/>
</dbReference>
<name>A0A520KZ51_9EURY</name>
<dbReference type="SUPFAM" id="SSF56300">
    <property type="entry name" value="Metallo-dependent phosphatases"/>
    <property type="match status" value="1"/>
</dbReference>
<comment type="caution">
    <text evidence="2">The sequence shown here is derived from an EMBL/GenBank/DDBJ whole genome shotgun (WGS) entry which is preliminary data.</text>
</comment>